<dbReference type="AlphaFoldDB" id="A6G3Q0"/>
<keyword evidence="2" id="KW-1133">Transmembrane helix</keyword>
<evidence type="ECO:0000256" key="2">
    <source>
        <dbReference type="SAM" id="Phobius"/>
    </source>
</evidence>
<keyword evidence="2" id="KW-0472">Membrane</keyword>
<evidence type="ECO:0000256" key="1">
    <source>
        <dbReference type="SAM" id="MobiDB-lite"/>
    </source>
</evidence>
<dbReference type="EMBL" id="ABCS01000019">
    <property type="protein sequence ID" value="EDM79437.1"/>
    <property type="molecule type" value="Genomic_DNA"/>
</dbReference>
<comment type="caution">
    <text evidence="3">The sequence shown here is derived from an EMBL/GenBank/DDBJ whole genome shotgun (WGS) entry which is preliminary data.</text>
</comment>
<organism evidence="3 4">
    <name type="scientific">Plesiocystis pacifica SIR-1</name>
    <dbReference type="NCBI Taxonomy" id="391625"/>
    <lineage>
        <taxon>Bacteria</taxon>
        <taxon>Pseudomonadati</taxon>
        <taxon>Myxococcota</taxon>
        <taxon>Polyangia</taxon>
        <taxon>Nannocystales</taxon>
        <taxon>Nannocystaceae</taxon>
        <taxon>Plesiocystis</taxon>
    </lineage>
</organism>
<accession>A6G3Q0</accession>
<protein>
    <submittedName>
        <fullName evidence="3">Uncharacterized protein</fullName>
    </submittedName>
</protein>
<keyword evidence="2" id="KW-0812">Transmembrane</keyword>
<dbReference type="Proteomes" id="UP000005801">
    <property type="component" value="Unassembled WGS sequence"/>
</dbReference>
<keyword evidence="4" id="KW-1185">Reference proteome</keyword>
<proteinExistence type="predicted"/>
<gene>
    <name evidence="3" type="ORF">PPSIR1_34962</name>
</gene>
<name>A6G3Q0_9BACT</name>
<dbReference type="eggNOG" id="COG3266">
    <property type="taxonomic scope" value="Bacteria"/>
</dbReference>
<sequence>MYLLSTGSSGGFDEADEAAVRAITEAGMAALASDINASPVSLGPSVLGDTRLKEALERPAVGDEEEGSLVEIFDTVAYESLLNQNPLMSMAVVDKSGNILARAGFDKELFDQAVKAPGVSDSLTFDEDGLISASLGGKLHAVKVSRPLAQNRRLVTIQAVELGGGSFFRRVVGTENPAGLVQDGAIFGEAIGSAKTEELTGWLGEHLNDVPPEGASQAFQLGKGPNARLGAAARVPGPAGKGKAGLVFVVLSGKTLSSTKTDMQTALKVALAKGGLGPTGWGLVAGLLIISLVLTFYLPFLEYNTPLRRLMSEFNGITEGKQHEINHDRYGGEVGRVGKAAQLAMEALRVSWEEEMSDIDPSSSGVRSRTHSTRSLRGVGRRRGSTRSNKRVTGSQDAVREEPQSSSMHEDEDDVAAIDLPGASPSPVERHASAEGPARKKKAAARPAPSLSDPEPAAAPAFNDEVSAGPIGFDDDDSISLADAGQDRESYYKSIYKEFVETKQACGENVDSFPYEKFAKKLRKQSDSLLAKPEVKDVEFSVYVKDGKAALKAKIIKV</sequence>
<evidence type="ECO:0000313" key="4">
    <source>
        <dbReference type="Proteomes" id="UP000005801"/>
    </source>
</evidence>
<feature type="compositionally biased region" description="Basic residues" evidence="1">
    <location>
        <begin position="368"/>
        <end position="390"/>
    </location>
</feature>
<feature type="region of interest" description="Disordered" evidence="1">
    <location>
        <begin position="354"/>
        <end position="474"/>
    </location>
</feature>
<evidence type="ECO:0000313" key="3">
    <source>
        <dbReference type="EMBL" id="EDM79437.1"/>
    </source>
</evidence>
<dbReference type="STRING" id="391625.PPSIR1_34962"/>
<feature type="transmembrane region" description="Helical" evidence="2">
    <location>
        <begin position="281"/>
        <end position="301"/>
    </location>
</feature>
<reference evidence="3 4" key="1">
    <citation type="submission" date="2007-06" db="EMBL/GenBank/DDBJ databases">
        <authorList>
            <person name="Shimkets L."/>
            <person name="Ferriera S."/>
            <person name="Johnson J."/>
            <person name="Kravitz S."/>
            <person name="Beeson K."/>
            <person name="Sutton G."/>
            <person name="Rogers Y.-H."/>
            <person name="Friedman R."/>
            <person name="Frazier M."/>
            <person name="Venter J.C."/>
        </authorList>
    </citation>
    <scope>NUCLEOTIDE SEQUENCE [LARGE SCALE GENOMIC DNA]</scope>
    <source>
        <strain evidence="3 4">SIR-1</strain>
    </source>
</reference>
<dbReference type="NCBIfam" id="NF041621">
    <property type="entry name" value="MXAN_5187_C_dom"/>
    <property type="match status" value="1"/>
</dbReference>